<accession>A0ABP9UU24</accession>
<comment type="caution">
    <text evidence="1">The sequence shown here is derived from an EMBL/GenBank/DDBJ whole genome shotgun (WGS) entry which is preliminary data.</text>
</comment>
<dbReference type="InterPro" id="IPR024079">
    <property type="entry name" value="MetalloPept_cat_dom_sf"/>
</dbReference>
<dbReference type="RefSeq" id="WP_353567636.1">
    <property type="nucleotide sequence ID" value="NZ_BAABRI010000015.1"/>
</dbReference>
<sequence length="1014" mass="107256">MRCHHLSAVPFLFVVAVGLVVLREMPTPPHASDAPAAVPFRSLKKIAPWNPAGGITGGRGSRVELPFDLDGVHAGRITQEHQFPDGRRAISLRLADGGDFHLVSLGDRWEARVVPHAEGGGWRLEGDSSGTTVTPLEKSALLCHGEARSPESAGLPPMLGFEKKRGLQSKDELSIPLLHSIDGATAVIYLDFDGETVSGTHWNSSYNGGAPLVAGAAPFSAREIEDIWLGVSEDYSPFEVNVTTDRAAYEAAPVNRRVMVVFTPDNEWYGSSGGVAYIDTFGSPLMDPPAWVFTDQLSDRADFAAEAAAHEAGHTLGLRHDGGAEGEYHRGNEHWAPIMGAAYNAAVSQWSRGEYAGATNTEDDLEIISSPRNGFGYYPDDHAGTPAAATAMEIIEVDTLEGWGYIERDSDRDVFRFQTTGGVVTAAADPIKVHPDLDLRLELWDAAGNEVAVSDPADALDAAIATSLPGGTYFLAVSGVGNEPAGYTGYGSLGEYDLRVTAPQDPSFAAEIVSPAAEQVSLPFGTGLRLEGIARGGIVSWQAIQVPAGGSVNFSDPSASSTDAVFSVPGIYQVRFASSLGDFSVNDIVTVAVDDAAPTFGFRVPAVDLGLDRDVYGNQATLSPLVPDDPAAGGFTYTWRVLSGPGQLSSPDVARPALRFTAAYSPVRMRLEVSDGASVGFAEVSLTAHFKSATFAAPAAYARVLVPSAEPPAGWSDPLFNDFAWTSGNLGAGYDLSGNSFFQPELHLDLSDTMSAGGSTCYVRIPFYLMVAPENVLSLQLRMKYDDGFVAYINGTEVARDNAGDGTPAWNGTASEDRPDEAALSSKLFTLDLPPGTLSNGSNVLAIHALNAATTGGDDRFLIAAEMTGVIADPDPNPPTLTPFEICVSGIADPTRRGAEDDPDGDGLSNLFEHAMGTAPDIPDSVGEVVRLPDVRHVHVRLPATPPDDVRYLLEHTSALAGDWQVIAEKIGAGEWSGLTPAVAPEDVEGGQGYDFPLTGEAAGFYRLRMELVP</sequence>
<evidence type="ECO:0000313" key="2">
    <source>
        <dbReference type="Proteomes" id="UP001476282"/>
    </source>
</evidence>
<dbReference type="SUPFAM" id="SSF55486">
    <property type="entry name" value="Metalloproteases ('zincins'), catalytic domain"/>
    <property type="match status" value="1"/>
</dbReference>
<proteinExistence type="predicted"/>
<reference evidence="1 2" key="1">
    <citation type="submission" date="2024-02" db="EMBL/GenBank/DDBJ databases">
        <title>Haloferula sargassicola NBRC 104335.</title>
        <authorList>
            <person name="Ichikawa N."/>
            <person name="Katano-Makiyama Y."/>
            <person name="Hidaka K."/>
        </authorList>
    </citation>
    <scope>NUCLEOTIDE SEQUENCE [LARGE SCALE GENOMIC DNA]</scope>
    <source>
        <strain evidence="1 2">NBRC 104335</strain>
    </source>
</reference>
<protein>
    <recommendedName>
        <fullName evidence="3">Peptidase C-terminal archaeal/bacterial domain-containing protein</fullName>
    </recommendedName>
</protein>
<dbReference type="Gene3D" id="3.40.390.10">
    <property type="entry name" value="Collagenase (Catalytic Domain)"/>
    <property type="match status" value="1"/>
</dbReference>
<keyword evidence="2" id="KW-1185">Reference proteome</keyword>
<evidence type="ECO:0008006" key="3">
    <source>
        <dbReference type="Google" id="ProtNLM"/>
    </source>
</evidence>
<name>A0ABP9UU24_9BACT</name>
<dbReference type="Gene3D" id="2.60.120.260">
    <property type="entry name" value="Galactose-binding domain-like"/>
    <property type="match status" value="1"/>
</dbReference>
<dbReference type="EMBL" id="BAABRI010000015">
    <property type="protein sequence ID" value="GAA5483524.1"/>
    <property type="molecule type" value="Genomic_DNA"/>
</dbReference>
<dbReference type="Proteomes" id="UP001476282">
    <property type="component" value="Unassembled WGS sequence"/>
</dbReference>
<organism evidence="1 2">
    <name type="scientific">Haloferula sargassicola</name>
    <dbReference type="NCBI Taxonomy" id="490096"/>
    <lineage>
        <taxon>Bacteria</taxon>
        <taxon>Pseudomonadati</taxon>
        <taxon>Verrucomicrobiota</taxon>
        <taxon>Verrucomicrobiia</taxon>
        <taxon>Verrucomicrobiales</taxon>
        <taxon>Verrucomicrobiaceae</taxon>
        <taxon>Haloferula</taxon>
    </lineage>
</organism>
<gene>
    <name evidence="1" type="ORF">Hsar01_02757</name>
</gene>
<evidence type="ECO:0000313" key="1">
    <source>
        <dbReference type="EMBL" id="GAA5483524.1"/>
    </source>
</evidence>
<dbReference type="Gene3D" id="2.60.120.380">
    <property type="match status" value="1"/>
</dbReference>